<dbReference type="GO" id="GO:0016787">
    <property type="term" value="F:hydrolase activity"/>
    <property type="evidence" value="ECO:0007669"/>
    <property type="project" value="UniProtKB-KW"/>
</dbReference>
<dbReference type="InterPro" id="IPR041679">
    <property type="entry name" value="DNA2/NAM7-like_C"/>
</dbReference>
<feature type="region of interest" description="C3H" evidence="15">
    <location>
        <begin position="115"/>
        <end position="147"/>
    </location>
</feature>
<keyword evidence="19" id="KW-1185">Reference proteome</keyword>
<evidence type="ECO:0000256" key="2">
    <source>
        <dbReference type="ARBA" id="ARBA00007913"/>
    </source>
</evidence>
<evidence type="ECO:0000256" key="10">
    <source>
        <dbReference type="ARBA" id="ARBA00022840"/>
    </source>
</evidence>
<dbReference type="GO" id="GO:0003724">
    <property type="term" value="F:RNA helicase activity"/>
    <property type="evidence" value="ECO:0007669"/>
    <property type="project" value="UniProtKB-EC"/>
</dbReference>
<evidence type="ECO:0000313" key="19">
    <source>
        <dbReference type="Proteomes" id="UP000054845"/>
    </source>
</evidence>
<dbReference type="Gene3D" id="3.40.50.300">
    <property type="entry name" value="P-loop containing nucleotide triphosphate hydrolases"/>
    <property type="match status" value="2"/>
</dbReference>
<evidence type="ECO:0000256" key="14">
    <source>
        <dbReference type="ARBA" id="ARBA00055561"/>
    </source>
</evidence>
<sequence>MSGVGGHGGRAASSEASYNLNDHFGDLDVSSEYGGAAPSDYSDSTSTTGGRPAFRNSESVADSDFDISSLSITDADLDGSGPLKAKDPLKDAGFALDAADDDDGQQEEELPPHACVYCGIHSPSSVVKCLVCNKWFCNARGMTSSSHIVTHLVRAKHKEVCLHAESQLGETTPECYNCGTKNVFLLGFIPAKSETVVVLLCRQPCAAMPASKDVVWDATQWAPLIDDRSFLSWLVKVPSEAEQLRARPVTFRQMNRLEELWKENERATVEDVDRPGVDEEPPGVLLRYEDAYQYQNIFGPLVKIEADFDRKLKESQTQNDLVVRWDQGLNTKKIAWMNLPRLESGEVKLAVGDELKLRYAGELAAHWEGVGHVIKVPNNLSDEVAIELRRNDGVPDWCTHNFSADFVWKSTSFDRMQTAMKTFAVDEQSVSGYIYHKLLGHEIEPVTLRTTMPKRFSAPGLPELNHSQVGAVKAVLQKPLSLIQGPPGTGKTVTSATIVYQLSKMNPGPVLVCAPSNVAVDQLTEKIHATGLKVVRLTAKSREAIESHISFLTLHEQVANNDTHTELQKLIQLKGDQGELSSSDERKYKALTRACEKEILNTADVICCTCVGVGDPRLSKLKFRTVLIDEATQAAEPECMIPLVFGCKQVVFVGDHLQLGPVIMNKKAARAGLSQSLFERLIVLGNRPIRLEVQYRMHPCLADFPSNMFYEGTLQNGVTAPERLRKHVDFPWPVPSLPMFFYQNLGQEEISSSGTSFLNRTEASNVEKIITAFFKAGVTPGQIGVVTPYEGQRSYIVNHMQFHGRLRKDFYKEVEVASVDAFQGREKDYIILSCVRSNEHQGIGFLSDPRRLNVALTRARYGLVILGNPKVLSKHPLWHYLLVHYKEKATLVEGALSNLHPSMIQFSKPRRPLQKPGDLSARHHLDADGVVAGPNSSYGAANKSAGHDGNGAGLSTPSGPDPNFFRHDRVSYIPSDAQSIASLGTQATYPSSRLPPFASAASSISGSSHLNGGGHGGLASSYASSIISQDVDAESIAGSSVAPPPSITYNQNDRLRRRLSITSSQGGASDIAALDGYKGQALVGDRDDADDTLSNYSAPISQASFTTF</sequence>
<keyword evidence="9 15" id="KW-0862">Zinc</keyword>
<dbReference type="FunFam" id="3.40.50.300:FF:000097">
    <property type="entry name" value="Regulator of nonsense transcripts 1"/>
    <property type="match status" value="1"/>
</dbReference>
<dbReference type="GO" id="GO:0000184">
    <property type="term" value="P:nuclear-transcribed mRNA catabolic process, nonsense-mediated decay"/>
    <property type="evidence" value="ECO:0007669"/>
    <property type="project" value="UniProtKB-KW"/>
</dbReference>
<dbReference type="InterPro" id="IPR041677">
    <property type="entry name" value="DNA2/NAM7_AAA_11"/>
</dbReference>
<dbReference type="Pfam" id="PF18141">
    <property type="entry name" value="UPF1_1B_dom"/>
    <property type="match status" value="1"/>
</dbReference>
<dbReference type="CDD" id="cd21407">
    <property type="entry name" value="1B_UPF1-like"/>
    <property type="match status" value="1"/>
</dbReference>
<dbReference type="PANTHER" id="PTHR10887">
    <property type="entry name" value="DNA2/NAM7 HELICASE FAMILY"/>
    <property type="match status" value="1"/>
</dbReference>
<feature type="region of interest" description="C4" evidence="15">
    <location>
        <begin position="175"/>
        <end position="205"/>
    </location>
</feature>
<comment type="function">
    <text evidence="14">RNA-dependent helicase required for nonsense-mediated decay (NMD) of aberrant mRNAs containing premature stop codons and modulates the expression level of normal mRNAs. Also capable of unwinding double-stranded DNA and translocating on single-stranded DNA.</text>
</comment>
<organism evidence="18 19">
    <name type="scientific">Ceraceosorus bombacis</name>
    <dbReference type="NCBI Taxonomy" id="401625"/>
    <lineage>
        <taxon>Eukaryota</taxon>
        <taxon>Fungi</taxon>
        <taxon>Dikarya</taxon>
        <taxon>Basidiomycota</taxon>
        <taxon>Ustilaginomycotina</taxon>
        <taxon>Exobasidiomycetes</taxon>
        <taxon>Ceraceosorales</taxon>
        <taxon>Ceraceosoraceae</taxon>
        <taxon>Ceraceosorus</taxon>
    </lineage>
</organism>
<evidence type="ECO:0000256" key="8">
    <source>
        <dbReference type="ARBA" id="ARBA00022806"/>
    </source>
</evidence>
<evidence type="ECO:0000256" key="4">
    <source>
        <dbReference type="ARBA" id="ARBA00022723"/>
    </source>
</evidence>
<dbReference type="SMART" id="SM00382">
    <property type="entry name" value="AAA"/>
    <property type="match status" value="1"/>
</dbReference>
<comment type="catalytic activity">
    <reaction evidence="13">
        <text>ATP + H2O = ADP + phosphate + H(+)</text>
        <dbReference type="Rhea" id="RHEA:13065"/>
        <dbReference type="ChEBI" id="CHEBI:15377"/>
        <dbReference type="ChEBI" id="CHEBI:15378"/>
        <dbReference type="ChEBI" id="CHEBI:30616"/>
        <dbReference type="ChEBI" id="CHEBI:43474"/>
        <dbReference type="ChEBI" id="CHEBI:456216"/>
        <dbReference type="EC" id="3.6.4.13"/>
    </reaction>
    <physiologicalReaction direction="left-to-right" evidence="13">
        <dbReference type="Rhea" id="RHEA:13066"/>
    </physiologicalReaction>
</comment>
<dbReference type="STRING" id="401625.A0A0P1BLI4"/>
<evidence type="ECO:0000256" key="13">
    <source>
        <dbReference type="ARBA" id="ARBA00049390"/>
    </source>
</evidence>
<dbReference type="GO" id="GO:0005524">
    <property type="term" value="F:ATP binding"/>
    <property type="evidence" value="ECO:0007669"/>
    <property type="project" value="UniProtKB-KW"/>
</dbReference>
<feature type="region of interest" description="CC/SHH/C" evidence="15">
    <location>
        <begin position="129"/>
        <end position="157"/>
    </location>
</feature>
<evidence type="ECO:0000256" key="9">
    <source>
        <dbReference type="ARBA" id="ARBA00022833"/>
    </source>
</evidence>
<dbReference type="InterPro" id="IPR047187">
    <property type="entry name" value="SF1_C_Upf1"/>
</dbReference>
<dbReference type="Gene3D" id="2.40.30.230">
    <property type="match status" value="1"/>
</dbReference>
<evidence type="ECO:0000313" key="18">
    <source>
        <dbReference type="EMBL" id="CEH16910.1"/>
    </source>
</evidence>
<dbReference type="SUPFAM" id="SSF52540">
    <property type="entry name" value="P-loop containing nucleoside triphosphate hydrolases"/>
    <property type="match status" value="1"/>
</dbReference>
<reference evidence="18 19" key="1">
    <citation type="submission" date="2014-09" db="EMBL/GenBank/DDBJ databases">
        <authorList>
            <person name="Magalhaes I.L.F."/>
            <person name="Oliveira U."/>
            <person name="Santos F.R."/>
            <person name="Vidigal T.H.D.A."/>
            <person name="Brescovit A.D."/>
            <person name="Santos A.J."/>
        </authorList>
    </citation>
    <scope>NUCLEOTIDE SEQUENCE [LARGE SCALE GENOMIC DNA]</scope>
</reference>
<dbReference type="InterPro" id="IPR045055">
    <property type="entry name" value="DNA2/NAM7-like"/>
</dbReference>
<accession>A0A0P1BLI4</accession>
<comment type="subcellular location">
    <subcellularLocation>
        <location evidence="1">Cytoplasm</location>
    </subcellularLocation>
</comment>
<evidence type="ECO:0000256" key="7">
    <source>
        <dbReference type="ARBA" id="ARBA00022801"/>
    </source>
</evidence>
<dbReference type="Pfam" id="PF09416">
    <property type="entry name" value="UPF1_Zn_bind"/>
    <property type="match status" value="1"/>
</dbReference>
<dbReference type="GO" id="GO:0005737">
    <property type="term" value="C:cytoplasm"/>
    <property type="evidence" value="ECO:0007669"/>
    <property type="project" value="UniProtKB-SubCell"/>
</dbReference>
<feature type="region of interest" description="Disordered" evidence="16">
    <location>
        <begin position="931"/>
        <end position="968"/>
    </location>
</feature>
<comment type="similarity">
    <text evidence="2">Belongs to the DNA2/NAM7 helicase family.</text>
</comment>
<dbReference type="CDD" id="cd21400">
    <property type="entry name" value="ZBD_UPF1-like"/>
    <property type="match status" value="1"/>
</dbReference>
<dbReference type="OrthoDB" id="6513042at2759"/>
<evidence type="ECO:0000256" key="12">
    <source>
        <dbReference type="ARBA" id="ARBA00048432"/>
    </source>
</evidence>
<dbReference type="CDD" id="cd18039">
    <property type="entry name" value="DEXXQc_UPF1"/>
    <property type="match status" value="1"/>
</dbReference>
<name>A0A0P1BLI4_9BASI</name>
<keyword evidence="3" id="KW-0963">Cytoplasm</keyword>
<keyword evidence="4 15" id="KW-0479">Metal-binding</keyword>
<keyword evidence="8 18" id="KW-0347">Helicase</keyword>
<dbReference type="InterPro" id="IPR027417">
    <property type="entry name" value="P-loop_NTPase"/>
</dbReference>
<dbReference type="Proteomes" id="UP000054845">
    <property type="component" value="Unassembled WGS sequence"/>
</dbReference>
<dbReference type="CDD" id="cd18808">
    <property type="entry name" value="SF1_C_Upf1"/>
    <property type="match status" value="1"/>
</dbReference>
<evidence type="ECO:0000256" key="11">
    <source>
        <dbReference type="ARBA" id="ARBA00023161"/>
    </source>
</evidence>
<evidence type="ECO:0000256" key="16">
    <source>
        <dbReference type="SAM" id="MobiDB-lite"/>
    </source>
</evidence>
<keyword evidence="5" id="KW-0547">Nucleotide-binding</keyword>
<dbReference type="Gene3D" id="6.10.140.1240">
    <property type="match status" value="1"/>
</dbReference>
<evidence type="ECO:0000256" key="5">
    <source>
        <dbReference type="ARBA" id="ARBA00022741"/>
    </source>
</evidence>
<dbReference type="EMBL" id="CCYA01000253">
    <property type="protein sequence ID" value="CEH16910.1"/>
    <property type="molecule type" value="Genomic_DNA"/>
</dbReference>
<dbReference type="PANTHER" id="PTHR10887:SF364">
    <property type="entry name" value="REGULATOR OF NONSENSE TRANSCRIPTS 1"/>
    <property type="match status" value="1"/>
</dbReference>
<dbReference type="Pfam" id="PF13087">
    <property type="entry name" value="AAA_12"/>
    <property type="match status" value="1"/>
</dbReference>
<comment type="catalytic activity">
    <reaction evidence="12">
        <text>ATP + H2O = ADP + phosphate + H(+)</text>
        <dbReference type="Rhea" id="RHEA:13065"/>
        <dbReference type="ChEBI" id="CHEBI:15377"/>
        <dbReference type="ChEBI" id="CHEBI:15378"/>
        <dbReference type="ChEBI" id="CHEBI:30616"/>
        <dbReference type="ChEBI" id="CHEBI:43474"/>
        <dbReference type="ChEBI" id="CHEBI:456216"/>
        <dbReference type="EC" id="3.6.4.12"/>
    </reaction>
    <physiologicalReaction direction="left-to-right" evidence="12">
        <dbReference type="Rhea" id="RHEA:13066"/>
    </physiologicalReaction>
</comment>
<evidence type="ECO:0000256" key="3">
    <source>
        <dbReference type="ARBA" id="ARBA00022490"/>
    </source>
</evidence>
<dbReference type="GO" id="GO:0003723">
    <property type="term" value="F:RNA binding"/>
    <property type="evidence" value="ECO:0007669"/>
    <property type="project" value="InterPro"/>
</dbReference>
<keyword evidence="6 15" id="KW-0863">Zinc-finger</keyword>
<dbReference type="InterPro" id="IPR018999">
    <property type="entry name" value="UPF1_CH/ZBD"/>
</dbReference>
<dbReference type="Pfam" id="PF13086">
    <property type="entry name" value="AAA_11"/>
    <property type="match status" value="2"/>
</dbReference>
<keyword evidence="7" id="KW-0378">Hydrolase</keyword>
<evidence type="ECO:0000256" key="1">
    <source>
        <dbReference type="ARBA" id="ARBA00004496"/>
    </source>
</evidence>
<dbReference type="InterPro" id="IPR003593">
    <property type="entry name" value="AAA+_ATPase"/>
</dbReference>
<evidence type="ECO:0000256" key="15">
    <source>
        <dbReference type="PROSITE-ProRule" id="PRU01341"/>
    </source>
</evidence>
<keyword evidence="11" id="KW-0866">Nonsense-mediated mRNA decay</keyword>
<keyword evidence="10" id="KW-0067">ATP-binding</keyword>
<protein>
    <submittedName>
        <fullName evidence="18">Atp dependent helicase</fullName>
    </submittedName>
</protein>
<evidence type="ECO:0000259" key="17">
    <source>
        <dbReference type="PROSITE" id="PS51997"/>
    </source>
</evidence>
<evidence type="ECO:0000256" key="6">
    <source>
        <dbReference type="ARBA" id="ARBA00022771"/>
    </source>
</evidence>
<proteinExistence type="inferred from homology"/>
<feature type="domain" description="Upf1" evidence="17">
    <location>
        <begin position="107"/>
        <end position="264"/>
    </location>
</feature>
<dbReference type="PROSITE" id="PS51997">
    <property type="entry name" value="UPF1_CH_RICH"/>
    <property type="match status" value="1"/>
</dbReference>
<dbReference type="GO" id="GO:0008270">
    <property type="term" value="F:zinc ion binding"/>
    <property type="evidence" value="ECO:0007669"/>
    <property type="project" value="UniProtKB-UniRule"/>
</dbReference>
<dbReference type="InterPro" id="IPR040812">
    <property type="entry name" value="UPF1_1B_dom"/>
</dbReference>
<dbReference type="GO" id="GO:0003678">
    <property type="term" value="F:DNA helicase activity"/>
    <property type="evidence" value="ECO:0007669"/>
    <property type="project" value="UniProtKB-EC"/>
</dbReference>
<feature type="region of interest" description="Disordered" evidence="16">
    <location>
        <begin position="29"/>
        <end position="58"/>
    </location>
</feature>
<feature type="compositionally biased region" description="Low complexity" evidence="16">
    <location>
        <begin position="39"/>
        <end position="48"/>
    </location>
</feature>
<dbReference type="AlphaFoldDB" id="A0A0P1BLI4"/>